<gene>
    <name evidence="3" type="ORF">TVAG_409750</name>
</gene>
<evidence type="ECO:0000313" key="4">
    <source>
        <dbReference type="Proteomes" id="UP000001542"/>
    </source>
</evidence>
<dbReference type="VEuPathDB" id="TrichDB:TVAG_409750"/>
<keyword evidence="4" id="KW-1185">Reference proteome</keyword>
<name>A2F8D5_TRIV3</name>
<accession>A2F8D5</accession>
<dbReference type="SMR" id="A2F8D5"/>
<feature type="region of interest" description="Disordered" evidence="2">
    <location>
        <begin position="280"/>
        <end position="319"/>
    </location>
</feature>
<sequence>MSEKTQSAVPLIEIKKGRPETLMSESSRRTNASISRVRVSKMDNKKASSLLMEGKSLNTVGFKKGGIQTQADLTHFRNIVVSKVFPEKAMNLLKNLEESISQIPINSYGQASPEEKFEILNQLCDAYNFAWNEGCIQLKEISDEHGKLFAKIKLFYMSLLEKYPKLSESYNDEIHKLRDMISLKDENIKVIEKELKNHYNRAESAKKFITDVQNEATTQRTKKRQYREQANERSVQIEQLKSLETELRLQITILKEENDRLKVQKTVPNIKDTSNYVDIGTDPIEIPPPKIRESQSSIFTRSGGNFISRSSSKKKNNKS</sequence>
<dbReference type="AlphaFoldDB" id="A2F8D5"/>
<keyword evidence="1" id="KW-0175">Coiled coil</keyword>
<evidence type="ECO:0000256" key="1">
    <source>
        <dbReference type="SAM" id="Coils"/>
    </source>
</evidence>
<dbReference type="EMBL" id="DS113660">
    <property type="protein sequence ID" value="EAX98837.1"/>
    <property type="molecule type" value="Genomic_DNA"/>
</dbReference>
<reference evidence="3" key="2">
    <citation type="journal article" date="2007" name="Science">
        <title>Draft genome sequence of the sexually transmitted pathogen Trichomonas vaginalis.</title>
        <authorList>
            <person name="Carlton J.M."/>
            <person name="Hirt R.P."/>
            <person name="Silva J.C."/>
            <person name="Delcher A.L."/>
            <person name="Schatz M."/>
            <person name="Zhao Q."/>
            <person name="Wortman J.R."/>
            <person name="Bidwell S.L."/>
            <person name="Alsmark U.C.M."/>
            <person name="Besteiro S."/>
            <person name="Sicheritz-Ponten T."/>
            <person name="Noel C.J."/>
            <person name="Dacks J.B."/>
            <person name="Foster P.G."/>
            <person name="Simillion C."/>
            <person name="Van de Peer Y."/>
            <person name="Miranda-Saavedra D."/>
            <person name="Barton G.J."/>
            <person name="Westrop G.D."/>
            <person name="Mueller S."/>
            <person name="Dessi D."/>
            <person name="Fiori P.L."/>
            <person name="Ren Q."/>
            <person name="Paulsen I."/>
            <person name="Zhang H."/>
            <person name="Bastida-Corcuera F.D."/>
            <person name="Simoes-Barbosa A."/>
            <person name="Brown M.T."/>
            <person name="Hayes R.D."/>
            <person name="Mukherjee M."/>
            <person name="Okumura C.Y."/>
            <person name="Schneider R."/>
            <person name="Smith A.J."/>
            <person name="Vanacova S."/>
            <person name="Villalvazo M."/>
            <person name="Haas B.J."/>
            <person name="Pertea M."/>
            <person name="Feldblyum T.V."/>
            <person name="Utterback T.R."/>
            <person name="Shu C.L."/>
            <person name="Osoegawa K."/>
            <person name="de Jong P.J."/>
            <person name="Hrdy I."/>
            <person name="Horvathova L."/>
            <person name="Zubacova Z."/>
            <person name="Dolezal P."/>
            <person name="Malik S.B."/>
            <person name="Logsdon J.M. Jr."/>
            <person name="Henze K."/>
            <person name="Gupta A."/>
            <person name="Wang C.C."/>
            <person name="Dunne R.L."/>
            <person name="Upcroft J.A."/>
            <person name="Upcroft P."/>
            <person name="White O."/>
            <person name="Salzberg S.L."/>
            <person name="Tang P."/>
            <person name="Chiu C.-H."/>
            <person name="Lee Y.-S."/>
            <person name="Embley T.M."/>
            <person name="Coombs G.H."/>
            <person name="Mottram J.C."/>
            <person name="Tachezy J."/>
            <person name="Fraser-Liggett C.M."/>
            <person name="Johnson P.J."/>
        </authorList>
    </citation>
    <scope>NUCLEOTIDE SEQUENCE [LARGE SCALE GENOMIC DNA]</scope>
    <source>
        <strain evidence="3">G3</strain>
    </source>
</reference>
<feature type="compositionally biased region" description="Polar residues" evidence="2">
    <location>
        <begin position="294"/>
        <end position="309"/>
    </location>
</feature>
<evidence type="ECO:0000256" key="2">
    <source>
        <dbReference type="SAM" id="MobiDB-lite"/>
    </source>
</evidence>
<reference evidence="3" key="1">
    <citation type="submission" date="2006-10" db="EMBL/GenBank/DDBJ databases">
        <authorList>
            <person name="Amadeo P."/>
            <person name="Zhao Q."/>
            <person name="Wortman J."/>
            <person name="Fraser-Liggett C."/>
            <person name="Carlton J."/>
        </authorList>
    </citation>
    <scope>NUCLEOTIDE SEQUENCE</scope>
    <source>
        <strain evidence="3">G3</strain>
    </source>
</reference>
<dbReference type="VEuPathDB" id="TrichDB:TVAGG3_0365570"/>
<dbReference type="InParanoid" id="A2F8D5"/>
<dbReference type="Proteomes" id="UP000001542">
    <property type="component" value="Unassembled WGS sequence"/>
</dbReference>
<proteinExistence type="predicted"/>
<organism evidence="3 4">
    <name type="scientific">Trichomonas vaginalis (strain ATCC PRA-98 / G3)</name>
    <dbReference type="NCBI Taxonomy" id="412133"/>
    <lineage>
        <taxon>Eukaryota</taxon>
        <taxon>Metamonada</taxon>
        <taxon>Parabasalia</taxon>
        <taxon>Trichomonadida</taxon>
        <taxon>Trichomonadidae</taxon>
        <taxon>Trichomonas</taxon>
    </lineage>
</organism>
<dbReference type="KEGG" id="tva:4756639"/>
<evidence type="ECO:0000313" key="3">
    <source>
        <dbReference type="EMBL" id="EAX98837.1"/>
    </source>
</evidence>
<protein>
    <submittedName>
        <fullName evidence="3">Uncharacterized protein</fullName>
    </submittedName>
</protein>
<feature type="coiled-coil region" evidence="1">
    <location>
        <begin position="209"/>
        <end position="264"/>
    </location>
</feature>